<sequence length="158" mass="16701">MNEFVEWVRSNLWAAWGILGLGLAAAELLTLDLTLLMLASGALMGGVTALVFPGLLWLQVLIAVITAVATLFLLRPTLLARVRNAPGYRSTFDNLVGSKGVATSAVTGSMGEVKVDGQIWEARAYDPGIPIENGEDIEVFALDGITLIVYPASKALGS</sequence>
<dbReference type="Pfam" id="PF01957">
    <property type="entry name" value="NfeD"/>
    <property type="match status" value="1"/>
</dbReference>
<feature type="transmembrane region" description="Helical" evidence="5">
    <location>
        <begin position="12"/>
        <end position="38"/>
    </location>
</feature>
<dbReference type="AlphaFoldDB" id="A0A1M6IBF5"/>
<organism evidence="7 8">
    <name type="scientific">Tessaracoccus bendigoensis DSM 12906</name>
    <dbReference type="NCBI Taxonomy" id="1123357"/>
    <lineage>
        <taxon>Bacteria</taxon>
        <taxon>Bacillati</taxon>
        <taxon>Actinomycetota</taxon>
        <taxon>Actinomycetes</taxon>
        <taxon>Propionibacteriales</taxon>
        <taxon>Propionibacteriaceae</taxon>
        <taxon>Tessaracoccus</taxon>
    </lineage>
</organism>
<keyword evidence="3 5" id="KW-1133">Transmembrane helix</keyword>
<dbReference type="EMBL" id="FQZG01000039">
    <property type="protein sequence ID" value="SHJ31761.1"/>
    <property type="molecule type" value="Genomic_DNA"/>
</dbReference>
<dbReference type="STRING" id="1123357.SAMN02745244_02221"/>
<keyword evidence="8" id="KW-1185">Reference proteome</keyword>
<dbReference type="PANTHER" id="PTHR33507:SF3">
    <property type="entry name" value="INNER MEMBRANE PROTEIN YBBJ"/>
    <property type="match status" value="1"/>
</dbReference>
<dbReference type="InterPro" id="IPR002810">
    <property type="entry name" value="NfeD-like_C"/>
</dbReference>
<name>A0A1M6IBF5_9ACTN</name>
<keyword evidence="7" id="KW-0645">Protease</keyword>
<dbReference type="InterPro" id="IPR052165">
    <property type="entry name" value="Membrane_assoc_protease"/>
</dbReference>
<keyword evidence="7" id="KW-0378">Hydrolase</keyword>
<gene>
    <name evidence="7" type="ORF">SAMN02745244_02221</name>
</gene>
<feature type="domain" description="NfeD-like C-terminal" evidence="6">
    <location>
        <begin position="93"/>
        <end position="151"/>
    </location>
</feature>
<keyword evidence="4 5" id="KW-0472">Membrane</keyword>
<dbReference type="PANTHER" id="PTHR33507">
    <property type="entry name" value="INNER MEMBRANE PROTEIN YBBJ"/>
    <property type="match status" value="1"/>
</dbReference>
<evidence type="ECO:0000256" key="1">
    <source>
        <dbReference type="ARBA" id="ARBA00004141"/>
    </source>
</evidence>
<evidence type="ECO:0000256" key="3">
    <source>
        <dbReference type="ARBA" id="ARBA00022989"/>
    </source>
</evidence>
<protein>
    <submittedName>
        <fullName evidence="7">Membrane protein implicated in regulation of membrane protease activity</fullName>
    </submittedName>
</protein>
<dbReference type="OrthoDB" id="9792945at2"/>
<proteinExistence type="predicted"/>
<dbReference type="RefSeq" id="WP_084189526.1">
    <property type="nucleotide sequence ID" value="NZ_FQZG01000039.1"/>
</dbReference>
<evidence type="ECO:0000256" key="4">
    <source>
        <dbReference type="ARBA" id="ARBA00023136"/>
    </source>
</evidence>
<dbReference type="GO" id="GO:0006508">
    <property type="term" value="P:proteolysis"/>
    <property type="evidence" value="ECO:0007669"/>
    <property type="project" value="UniProtKB-KW"/>
</dbReference>
<evidence type="ECO:0000313" key="7">
    <source>
        <dbReference type="EMBL" id="SHJ31761.1"/>
    </source>
</evidence>
<evidence type="ECO:0000256" key="5">
    <source>
        <dbReference type="SAM" id="Phobius"/>
    </source>
</evidence>
<dbReference type="InterPro" id="IPR012340">
    <property type="entry name" value="NA-bd_OB-fold"/>
</dbReference>
<dbReference type="SUPFAM" id="SSF141322">
    <property type="entry name" value="NfeD domain-like"/>
    <property type="match status" value="1"/>
</dbReference>
<keyword evidence="2 5" id="KW-0812">Transmembrane</keyword>
<dbReference type="GO" id="GO:0008233">
    <property type="term" value="F:peptidase activity"/>
    <property type="evidence" value="ECO:0007669"/>
    <property type="project" value="UniProtKB-KW"/>
</dbReference>
<evidence type="ECO:0000259" key="6">
    <source>
        <dbReference type="Pfam" id="PF01957"/>
    </source>
</evidence>
<dbReference type="Gene3D" id="2.40.50.140">
    <property type="entry name" value="Nucleic acid-binding proteins"/>
    <property type="match status" value="1"/>
</dbReference>
<comment type="subcellular location">
    <subcellularLocation>
        <location evidence="1">Membrane</location>
        <topology evidence="1">Multi-pass membrane protein</topology>
    </subcellularLocation>
</comment>
<reference evidence="7 8" key="1">
    <citation type="submission" date="2016-11" db="EMBL/GenBank/DDBJ databases">
        <authorList>
            <person name="Jaros S."/>
            <person name="Januszkiewicz K."/>
            <person name="Wedrychowicz H."/>
        </authorList>
    </citation>
    <scope>NUCLEOTIDE SEQUENCE [LARGE SCALE GENOMIC DNA]</scope>
    <source>
        <strain evidence="7 8">DSM 12906</strain>
    </source>
</reference>
<evidence type="ECO:0000313" key="8">
    <source>
        <dbReference type="Proteomes" id="UP000184512"/>
    </source>
</evidence>
<evidence type="ECO:0000256" key="2">
    <source>
        <dbReference type="ARBA" id="ARBA00022692"/>
    </source>
</evidence>
<feature type="transmembrane region" description="Helical" evidence="5">
    <location>
        <begin position="50"/>
        <end position="74"/>
    </location>
</feature>
<dbReference type="Proteomes" id="UP000184512">
    <property type="component" value="Unassembled WGS sequence"/>
</dbReference>
<dbReference type="GO" id="GO:0005886">
    <property type="term" value="C:plasma membrane"/>
    <property type="evidence" value="ECO:0007669"/>
    <property type="project" value="TreeGrafter"/>
</dbReference>
<accession>A0A1M6IBF5</accession>